<dbReference type="Proteomes" id="UP000216752">
    <property type="component" value="Chromosome"/>
</dbReference>
<evidence type="ECO:0000259" key="1">
    <source>
        <dbReference type="Pfam" id="PF00534"/>
    </source>
</evidence>
<feature type="domain" description="Glycosyl transferase family 1" evidence="1">
    <location>
        <begin position="193"/>
        <end position="342"/>
    </location>
</feature>
<evidence type="ECO:0000259" key="2">
    <source>
        <dbReference type="Pfam" id="PF13477"/>
    </source>
</evidence>
<dbReference type="EMBL" id="CP155573">
    <property type="protein sequence ID" value="XFO64934.1"/>
    <property type="molecule type" value="Genomic_DNA"/>
</dbReference>
<dbReference type="SUPFAM" id="SSF53756">
    <property type="entry name" value="UDP-Glycosyltransferase/glycogen phosphorylase"/>
    <property type="match status" value="1"/>
</dbReference>
<name>A0ABZ3IHM9_9FIRM</name>
<dbReference type="PANTHER" id="PTHR12526">
    <property type="entry name" value="GLYCOSYLTRANSFERASE"/>
    <property type="match status" value="1"/>
</dbReference>
<keyword evidence="4" id="KW-1185">Reference proteome</keyword>
<dbReference type="InterPro" id="IPR028098">
    <property type="entry name" value="Glyco_trans_4-like_N"/>
</dbReference>
<dbReference type="InterPro" id="IPR001296">
    <property type="entry name" value="Glyco_trans_1"/>
</dbReference>
<dbReference type="Gene3D" id="3.40.50.2000">
    <property type="entry name" value="Glycogen Phosphorylase B"/>
    <property type="match status" value="2"/>
</dbReference>
<dbReference type="GO" id="GO:0102335">
    <property type="term" value="F:N,N'-diacetylbacillosaminyl-diphospho-undecaprenol alpha-1,3-N-acetylgalactosaminyltransferase activity"/>
    <property type="evidence" value="ECO:0007669"/>
    <property type="project" value="UniProtKB-EC"/>
</dbReference>
<accession>A0ABZ3IHM9</accession>
<evidence type="ECO:0000313" key="3">
    <source>
        <dbReference type="EMBL" id="XFO64934.1"/>
    </source>
</evidence>
<keyword evidence="3" id="KW-0808">Transferase</keyword>
<dbReference type="PANTHER" id="PTHR12526:SF630">
    <property type="entry name" value="GLYCOSYLTRANSFERASE"/>
    <property type="match status" value="1"/>
</dbReference>
<sequence length="363" mass="41850">MSKILILANHYNTLRIFRRELIKELVKAGNTVLVSIPPTDEENIKLLESYGCRVIITEMNRRGIDPSSDFSLLIRYLNLLRKTNPDKVITYTIKPNIYGSLACKIKKKDYFVNVTGLGSAFYLSSLLKKLVVFLYKISVDKAKKVFFENVGNRSLFTQTQIIPLEKTIVMPGAGVNLYDFPFCEYPPDGIVRFLFIGRIMKEKGVDELFYAIKRLKPRYDAIEFGFIGWYEDNYKDIVADLENRRLIKYYGFQPDVKPYIKRAHCIILPSYHEGMSNTLLESASMGRPLITSNIYGCKEAVIEGKSGLLANVKDNIDLYLKIKQFIELPYKVKVKMGQLARRHMEASFDKHKVVEMTLKELTM</sequence>
<organism evidence="3 4">
    <name type="scientific">Sporomusa silvacetica DSM 10669</name>
    <dbReference type="NCBI Taxonomy" id="1123289"/>
    <lineage>
        <taxon>Bacteria</taxon>
        <taxon>Bacillati</taxon>
        <taxon>Bacillota</taxon>
        <taxon>Negativicutes</taxon>
        <taxon>Selenomonadales</taxon>
        <taxon>Sporomusaceae</taxon>
        <taxon>Sporomusa</taxon>
    </lineage>
</organism>
<evidence type="ECO:0000313" key="4">
    <source>
        <dbReference type="Proteomes" id="UP000216752"/>
    </source>
</evidence>
<reference evidence="3" key="1">
    <citation type="submission" date="2024-05" db="EMBL/GenBank/DDBJ databases">
        <title>Isolation and characterization of Sporomusa carbonis sp. nov., a carboxydotrophic hydrogenogen in the genus of Sporomusa isolated from a charcoal burning pile.</title>
        <authorList>
            <person name="Boeer T."/>
            <person name="Rosenbaum F."/>
            <person name="Eysell L."/>
            <person name="Mueller V."/>
            <person name="Daniel R."/>
            <person name="Poehlein A."/>
        </authorList>
    </citation>
    <scope>NUCLEOTIDE SEQUENCE [LARGE SCALE GENOMIC DNA]</scope>
    <source>
        <strain evidence="3">DSM 10669</strain>
    </source>
</reference>
<protein>
    <submittedName>
        <fullName evidence="3">N, N'-diacetylbacillosaminyl-diphospho-undecaprenol alpha-1,3-N-acetylgalactosaminyltransferase</fullName>
        <ecNumber evidence="3">2.4.1.290</ecNumber>
    </submittedName>
</protein>
<dbReference type="EC" id="2.4.1.290" evidence="3"/>
<dbReference type="CDD" id="cd03808">
    <property type="entry name" value="GT4_CapM-like"/>
    <property type="match status" value="1"/>
</dbReference>
<dbReference type="Pfam" id="PF13477">
    <property type="entry name" value="Glyco_trans_4_2"/>
    <property type="match status" value="1"/>
</dbReference>
<dbReference type="RefSeq" id="WP_094603519.1">
    <property type="nucleotide sequence ID" value="NZ_CP155573.1"/>
</dbReference>
<keyword evidence="3" id="KW-0328">Glycosyltransferase</keyword>
<feature type="domain" description="Glycosyltransferase subfamily 4-like N-terminal" evidence="2">
    <location>
        <begin position="3"/>
        <end position="149"/>
    </location>
</feature>
<gene>
    <name evidence="3" type="primary">pglA</name>
    <name evidence="3" type="ORF">SPSIL_010430</name>
</gene>
<proteinExistence type="predicted"/>
<dbReference type="Pfam" id="PF00534">
    <property type="entry name" value="Glycos_transf_1"/>
    <property type="match status" value="1"/>
</dbReference>